<accession>A0A7W3MVC1</accession>
<reference evidence="1 2" key="1">
    <citation type="submission" date="2020-08" db="EMBL/GenBank/DDBJ databases">
        <title>Sequencing the genomes of 1000 actinobacteria strains.</title>
        <authorList>
            <person name="Klenk H.-P."/>
        </authorList>
    </citation>
    <scope>NUCLEOTIDE SEQUENCE [LARGE SCALE GENOMIC DNA]</scope>
    <source>
        <strain evidence="1 2">DSM 45823</strain>
    </source>
</reference>
<dbReference type="EMBL" id="JACJII010000001">
    <property type="protein sequence ID" value="MBA9002589.1"/>
    <property type="molecule type" value="Genomic_DNA"/>
</dbReference>
<dbReference type="InterPro" id="IPR007423">
    <property type="entry name" value="Sel_put"/>
</dbReference>
<gene>
    <name evidence="1" type="ORF">HNR21_001471</name>
</gene>
<dbReference type="AlphaFoldDB" id="A0A7W3MVC1"/>
<sequence length="70" mass="8549">MTRTASLPAALRTRLRNAWHLFREFSGERAYEIYVEHHRRHHPGEPVMSEREFWRRHTDDRDTNPRTTCC</sequence>
<dbReference type="Proteomes" id="UP000539313">
    <property type="component" value="Unassembled WGS sequence"/>
</dbReference>
<dbReference type="Pfam" id="PF04328">
    <property type="entry name" value="Sel_put"/>
    <property type="match status" value="1"/>
</dbReference>
<evidence type="ECO:0000313" key="2">
    <source>
        <dbReference type="Proteomes" id="UP000539313"/>
    </source>
</evidence>
<organism evidence="1 2">
    <name type="scientific">Thermomonospora cellulosilytica</name>
    <dbReference type="NCBI Taxonomy" id="1411118"/>
    <lineage>
        <taxon>Bacteria</taxon>
        <taxon>Bacillati</taxon>
        <taxon>Actinomycetota</taxon>
        <taxon>Actinomycetes</taxon>
        <taxon>Streptosporangiales</taxon>
        <taxon>Thermomonosporaceae</taxon>
        <taxon>Thermomonospora</taxon>
    </lineage>
</organism>
<dbReference type="RefSeq" id="WP_119726648.1">
    <property type="nucleotide sequence ID" value="NZ_JACJII010000001.1"/>
</dbReference>
<keyword evidence="2" id="KW-1185">Reference proteome</keyword>
<evidence type="ECO:0000313" key="1">
    <source>
        <dbReference type="EMBL" id="MBA9002589.1"/>
    </source>
</evidence>
<comment type="caution">
    <text evidence="1">The sequence shown here is derived from an EMBL/GenBank/DDBJ whole genome shotgun (WGS) entry which is preliminary data.</text>
</comment>
<protein>
    <submittedName>
        <fullName evidence="1">Uncharacterized short protein YbdD (DUF466 family)</fullName>
    </submittedName>
</protein>
<name>A0A7W3MVC1_9ACTN</name>
<proteinExistence type="predicted"/>